<evidence type="ECO:0000256" key="4">
    <source>
        <dbReference type="ARBA" id="ARBA00022824"/>
    </source>
</evidence>
<evidence type="ECO:0000313" key="12">
    <source>
        <dbReference type="Proteomes" id="UP000053411"/>
    </source>
</evidence>
<evidence type="ECO:0000256" key="6">
    <source>
        <dbReference type="ARBA" id="ARBA00023136"/>
    </source>
</evidence>
<dbReference type="PRINTS" id="PR00626">
    <property type="entry name" value="CALRETICULIN"/>
</dbReference>
<dbReference type="PANTHER" id="PTHR11073">
    <property type="entry name" value="CALRETICULIN AND CALNEXIN"/>
    <property type="match status" value="1"/>
</dbReference>
<protein>
    <recommendedName>
        <fullName evidence="13">Calnexin</fullName>
    </recommendedName>
</protein>
<keyword evidence="12" id="KW-1185">Reference proteome</keyword>
<evidence type="ECO:0000256" key="2">
    <source>
        <dbReference type="ARBA" id="ARBA00010983"/>
    </source>
</evidence>
<dbReference type="GO" id="GO:0006457">
    <property type="term" value="P:protein folding"/>
    <property type="evidence" value="ECO:0007669"/>
    <property type="project" value="InterPro"/>
</dbReference>
<dbReference type="InterPro" id="IPR018124">
    <property type="entry name" value="Calret/calnex_CS"/>
</dbReference>
<feature type="disulfide bond" evidence="8">
    <location>
        <begin position="139"/>
        <end position="173"/>
    </location>
</feature>
<dbReference type="OrthoDB" id="1938156at2759"/>
<dbReference type="InterPro" id="IPR013320">
    <property type="entry name" value="ConA-like_dom_sf"/>
</dbReference>
<dbReference type="FunFam" id="2.10.250.10:FF:000001">
    <property type="entry name" value="Calnexin homolog"/>
    <property type="match status" value="1"/>
</dbReference>
<evidence type="ECO:0000256" key="10">
    <source>
        <dbReference type="SAM" id="MobiDB-lite"/>
    </source>
</evidence>
<feature type="compositionally biased region" description="Acidic residues" evidence="10">
    <location>
        <begin position="313"/>
        <end position="324"/>
    </location>
</feature>
<comment type="similarity">
    <text evidence="2 9">Belongs to the calreticulin family.</text>
</comment>
<dbReference type="GO" id="GO:0005789">
    <property type="term" value="C:endoplasmic reticulum membrane"/>
    <property type="evidence" value="ECO:0007669"/>
    <property type="project" value="UniProtKB-SubCell"/>
</dbReference>
<dbReference type="PANTHER" id="PTHR11073:SF1">
    <property type="entry name" value="CALNEXIN 14D-RELATED"/>
    <property type="match status" value="1"/>
</dbReference>
<evidence type="ECO:0000256" key="1">
    <source>
        <dbReference type="ARBA" id="ARBA00004115"/>
    </source>
</evidence>
<dbReference type="Proteomes" id="UP000053411">
    <property type="component" value="Unassembled WGS sequence"/>
</dbReference>
<dbReference type="EMBL" id="KN848075">
    <property type="protein sequence ID" value="KIX97224.1"/>
    <property type="molecule type" value="Genomic_DNA"/>
</dbReference>
<evidence type="ECO:0000256" key="7">
    <source>
        <dbReference type="ARBA" id="ARBA00023186"/>
    </source>
</evidence>
<dbReference type="InterPro" id="IPR009033">
    <property type="entry name" value="Calreticulin/calnexin_P_dom_sf"/>
</dbReference>
<feature type="signal peptide" evidence="9">
    <location>
        <begin position="1"/>
        <end position="23"/>
    </location>
</feature>
<dbReference type="Pfam" id="PF00262">
    <property type="entry name" value="Calreticulin"/>
    <property type="match status" value="1"/>
</dbReference>
<dbReference type="VEuPathDB" id="FungiDB:Z520_07339"/>
<feature type="region of interest" description="Disordered" evidence="10">
    <location>
        <begin position="236"/>
        <end position="343"/>
    </location>
</feature>
<keyword evidence="9" id="KW-0732">Signal</keyword>
<evidence type="ECO:0000256" key="3">
    <source>
        <dbReference type="ARBA" id="ARBA00022692"/>
    </source>
</evidence>
<proteinExistence type="inferred from homology"/>
<feature type="compositionally biased region" description="Basic and acidic residues" evidence="10">
    <location>
        <begin position="267"/>
        <end position="277"/>
    </location>
</feature>
<name>A0A0D2K2D6_9EURO</name>
<keyword evidence="7 9" id="KW-0143">Chaperone</keyword>
<dbReference type="STRING" id="1442371.A0A0D2K2D6"/>
<keyword evidence="5 9" id="KW-1133">Transmembrane helix</keyword>
<dbReference type="SUPFAM" id="SSF49899">
    <property type="entry name" value="Concanavalin A-like lectins/glucanases"/>
    <property type="match status" value="2"/>
</dbReference>
<sequence>MRFNAAIAPAIYASALLAGTAFAQEEAETSTSAVERPTFTPTDLKAPFLEQFTDDWDTRWTPSHAKKQDSKSDEDWAYVGEWAVEEPTVLPGIVGDKGLVVKNAAAHHAISAKFPSVINNKGKTLVVQYEVKLQNGLECGGAYMKLLRENKELHAEEFSNASPYVIMFGPDKCGATNKVHFIFQHKNPKTGEYEEKHLKSPPQAKTGKVTTLYTLIVKPDNTFEMLIDNKSAKNGSLLEDFSPAVNPEKEIDDPKDKKPEDWVEQARIPDPDAVKPEDWDEDQPYEVVDEEAEKPDDWLEDEPSTIPDPEAEKPEDWDDEEDGDWIPPQVPNPKCDEVSGCGKWEPPMKKNPLYKGKWTAPFIDNPAYKGPWAPRKIPNPDYFEDKTPSNFEPIGAIGFEIWTMQSDITFDNIYIGHSIEDAAAFRAETYDVKRAIEDAEDAKSKPTLEDLPKSPSDLKFMDDPVTFVKEKLDLFITLAKKDPVEAIKFMPEVAGGIGGVLALLIAVIVGLTSMGGSAPVPSKEDVKKAAQKAKDTATDVKEKVQDAAASGAETAKTEANKRVTRSSGNSE</sequence>
<dbReference type="PROSITE" id="PS00804">
    <property type="entry name" value="CALRETICULIN_2"/>
    <property type="match status" value="1"/>
</dbReference>
<feature type="compositionally biased region" description="Basic and acidic residues" evidence="10">
    <location>
        <begin position="247"/>
        <end position="261"/>
    </location>
</feature>
<feature type="compositionally biased region" description="Acidic residues" evidence="10">
    <location>
        <begin position="278"/>
        <end position="303"/>
    </location>
</feature>
<gene>
    <name evidence="11" type="ORF">Z520_07339</name>
</gene>
<dbReference type="AlphaFoldDB" id="A0A0D2K2D6"/>
<dbReference type="GeneID" id="27713085"/>
<dbReference type="GO" id="GO:0005509">
    <property type="term" value="F:calcium ion binding"/>
    <property type="evidence" value="ECO:0007669"/>
    <property type="project" value="InterPro"/>
</dbReference>
<feature type="transmembrane region" description="Helical" evidence="9">
    <location>
        <begin position="493"/>
        <end position="514"/>
    </location>
</feature>
<organism evidence="11 12">
    <name type="scientific">Fonsecaea multimorphosa CBS 102226</name>
    <dbReference type="NCBI Taxonomy" id="1442371"/>
    <lineage>
        <taxon>Eukaryota</taxon>
        <taxon>Fungi</taxon>
        <taxon>Dikarya</taxon>
        <taxon>Ascomycota</taxon>
        <taxon>Pezizomycotina</taxon>
        <taxon>Eurotiomycetes</taxon>
        <taxon>Chaetothyriomycetidae</taxon>
        <taxon>Chaetothyriales</taxon>
        <taxon>Herpotrichiellaceae</taxon>
        <taxon>Fonsecaea</taxon>
    </lineage>
</organism>
<dbReference type="PROSITE" id="PS00803">
    <property type="entry name" value="CALRETICULIN_1"/>
    <property type="match status" value="1"/>
</dbReference>
<feature type="region of interest" description="Disordered" evidence="10">
    <location>
        <begin position="519"/>
        <end position="571"/>
    </location>
</feature>
<keyword evidence="4 9" id="KW-0256">Endoplasmic reticulum</keyword>
<dbReference type="Gene3D" id="2.60.120.200">
    <property type="match status" value="1"/>
</dbReference>
<accession>A0A0D2K2D6</accession>
<feature type="chain" id="PRO_5002245860" description="Calnexin" evidence="9">
    <location>
        <begin position="24"/>
        <end position="571"/>
    </location>
</feature>
<evidence type="ECO:0000256" key="5">
    <source>
        <dbReference type="ARBA" id="ARBA00022989"/>
    </source>
</evidence>
<dbReference type="PROSITE" id="PS00805">
    <property type="entry name" value="CALRETICULIN_REPEAT"/>
    <property type="match status" value="1"/>
</dbReference>
<evidence type="ECO:0000313" key="11">
    <source>
        <dbReference type="EMBL" id="KIX97224.1"/>
    </source>
</evidence>
<reference evidence="11 12" key="1">
    <citation type="submission" date="2015-01" db="EMBL/GenBank/DDBJ databases">
        <title>The Genome Sequence of Fonsecaea multimorphosa CBS 102226.</title>
        <authorList>
            <consortium name="The Broad Institute Genomics Platform"/>
            <person name="Cuomo C."/>
            <person name="de Hoog S."/>
            <person name="Gorbushina A."/>
            <person name="Stielow B."/>
            <person name="Teixiera M."/>
            <person name="Abouelleil A."/>
            <person name="Chapman S.B."/>
            <person name="Priest M."/>
            <person name="Young S.K."/>
            <person name="Wortman J."/>
            <person name="Nusbaum C."/>
            <person name="Birren B."/>
        </authorList>
    </citation>
    <scope>NUCLEOTIDE SEQUENCE [LARGE SCALE GENOMIC DNA]</scope>
    <source>
        <strain evidence="11 12">CBS 102226</strain>
    </source>
</reference>
<dbReference type="GO" id="GO:0051082">
    <property type="term" value="F:unfolded protein binding"/>
    <property type="evidence" value="ECO:0007669"/>
    <property type="project" value="InterPro"/>
</dbReference>
<dbReference type="GO" id="GO:0036503">
    <property type="term" value="P:ERAD pathway"/>
    <property type="evidence" value="ECO:0007669"/>
    <property type="project" value="TreeGrafter"/>
</dbReference>
<keyword evidence="8" id="KW-1015">Disulfide bond</keyword>
<keyword evidence="3 9" id="KW-0812">Transmembrane</keyword>
<comment type="subcellular location">
    <subcellularLocation>
        <location evidence="1">Endoplasmic reticulum membrane</location>
        <topology evidence="1">Single-pass type I membrane protein</topology>
    </subcellularLocation>
</comment>
<keyword evidence="6 9" id="KW-0472">Membrane</keyword>
<evidence type="ECO:0008006" key="13">
    <source>
        <dbReference type="Google" id="ProtNLM"/>
    </source>
</evidence>
<dbReference type="RefSeq" id="XP_016631347.1">
    <property type="nucleotide sequence ID" value="XM_016777837.1"/>
</dbReference>
<evidence type="ECO:0000256" key="9">
    <source>
        <dbReference type="RuleBase" id="RU362126"/>
    </source>
</evidence>
<evidence type="ECO:0000256" key="8">
    <source>
        <dbReference type="PIRSR" id="PIRSR601580-3"/>
    </source>
</evidence>
<dbReference type="InterPro" id="IPR001580">
    <property type="entry name" value="Calret/calnex"/>
</dbReference>
<feature type="compositionally biased region" description="Basic and acidic residues" evidence="10">
    <location>
        <begin position="522"/>
        <end position="545"/>
    </location>
</feature>
<dbReference type="Gene3D" id="2.10.250.10">
    <property type="entry name" value="Calreticulin/calnexin, P domain"/>
    <property type="match status" value="1"/>
</dbReference>
<dbReference type="SUPFAM" id="SSF63887">
    <property type="entry name" value="P-domain of calnexin/calreticulin"/>
    <property type="match status" value="1"/>
</dbReference>
<dbReference type="FunFam" id="2.60.120.200:FF:000011">
    <property type="entry name" value="Probable calnexin"/>
    <property type="match status" value="1"/>
</dbReference>